<dbReference type="RefSeq" id="WP_376830168.1">
    <property type="nucleotide sequence ID" value="NZ_JBHLWR010000006.1"/>
</dbReference>
<dbReference type="SUPFAM" id="SSF53955">
    <property type="entry name" value="Lysozyme-like"/>
    <property type="match status" value="1"/>
</dbReference>
<dbReference type="InterPro" id="IPR031304">
    <property type="entry name" value="SLT_2"/>
</dbReference>
<dbReference type="Proteomes" id="UP001595536">
    <property type="component" value="Unassembled WGS sequence"/>
</dbReference>
<dbReference type="InterPro" id="IPR011970">
    <property type="entry name" value="MltB_2"/>
</dbReference>
<accession>A0ABV7LFW8</accession>
<sequence>MITGRIGKRITAAIAGVSLALTAGAAVAAQCGNGPEGFDRWLGEFRREAAAAGIRPQVIDAALAGVSYDRRVIGLDRNQRHFKVSFEQFIKNRVTAGRISKGRQMLRTYAGVLQRIESRYGVPPEILVAIWGMETDYGAVRGNMPVFRSLATLAYDCRRSAFFTGQLMDALRIVQRGDLSPHEMRGAWAGEIGQAQFLPSSYYRYAVDFDGDGHADLIRSAPDTLASIANYLRAHGWVRGAGYHPGQPNFPVMREWNRAEVYARALGYFADRLRN</sequence>
<dbReference type="Gene3D" id="1.10.8.350">
    <property type="entry name" value="Bacterial muramidase"/>
    <property type="match status" value="1"/>
</dbReference>
<dbReference type="PANTHER" id="PTHR30163:SF8">
    <property type="entry name" value="LYTIC MUREIN TRANSGLYCOSYLASE"/>
    <property type="match status" value="1"/>
</dbReference>
<evidence type="ECO:0000313" key="3">
    <source>
        <dbReference type="EMBL" id="MFC3266563.1"/>
    </source>
</evidence>
<keyword evidence="4" id="KW-1185">Reference proteome</keyword>
<name>A0ABV7LFW8_9HYPH</name>
<dbReference type="InterPro" id="IPR023346">
    <property type="entry name" value="Lysozyme-like_dom_sf"/>
</dbReference>
<proteinExistence type="predicted"/>
<protein>
    <submittedName>
        <fullName evidence="3">Lytic transglycosylase domain-containing protein</fullName>
    </submittedName>
</protein>
<reference evidence="4" key="1">
    <citation type="journal article" date="2019" name="Int. J. Syst. Evol. Microbiol.">
        <title>The Global Catalogue of Microorganisms (GCM) 10K type strain sequencing project: providing services to taxonomists for standard genome sequencing and annotation.</title>
        <authorList>
            <consortium name="The Broad Institute Genomics Platform"/>
            <consortium name="The Broad Institute Genome Sequencing Center for Infectious Disease"/>
            <person name="Wu L."/>
            <person name="Ma J."/>
        </authorList>
    </citation>
    <scope>NUCLEOTIDE SEQUENCE [LARGE SCALE GENOMIC DNA]</scope>
    <source>
        <strain evidence="4">CCM 7941</strain>
    </source>
</reference>
<evidence type="ECO:0000259" key="2">
    <source>
        <dbReference type="Pfam" id="PF13406"/>
    </source>
</evidence>
<dbReference type="Pfam" id="PF13406">
    <property type="entry name" value="SLT_2"/>
    <property type="match status" value="1"/>
</dbReference>
<dbReference type="InterPro" id="IPR043426">
    <property type="entry name" value="MltB-like"/>
</dbReference>
<feature type="signal peptide" evidence="1">
    <location>
        <begin position="1"/>
        <end position="28"/>
    </location>
</feature>
<keyword evidence="1" id="KW-0732">Signal</keyword>
<organism evidence="3 4">
    <name type="scientific">Camelimonas abortus</name>
    <dbReference type="NCBI Taxonomy" id="1017184"/>
    <lineage>
        <taxon>Bacteria</taxon>
        <taxon>Pseudomonadati</taxon>
        <taxon>Pseudomonadota</taxon>
        <taxon>Alphaproteobacteria</taxon>
        <taxon>Hyphomicrobiales</taxon>
        <taxon>Chelatococcaceae</taxon>
        <taxon>Camelimonas</taxon>
    </lineage>
</organism>
<evidence type="ECO:0000256" key="1">
    <source>
        <dbReference type="SAM" id="SignalP"/>
    </source>
</evidence>
<dbReference type="EMBL" id="JBHRUV010000045">
    <property type="protein sequence ID" value="MFC3266563.1"/>
    <property type="molecule type" value="Genomic_DNA"/>
</dbReference>
<dbReference type="CDD" id="cd13399">
    <property type="entry name" value="Slt35-like"/>
    <property type="match status" value="1"/>
</dbReference>
<dbReference type="NCBIfam" id="TIGR02283">
    <property type="entry name" value="MltB_2"/>
    <property type="match status" value="1"/>
</dbReference>
<evidence type="ECO:0000313" key="4">
    <source>
        <dbReference type="Proteomes" id="UP001595536"/>
    </source>
</evidence>
<feature type="domain" description="Transglycosylase SLT" evidence="2">
    <location>
        <begin position="38"/>
        <end position="243"/>
    </location>
</feature>
<comment type="caution">
    <text evidence="3">The sequence shown here is derived from an EMBL/GenBank/DDBJ whole genome shotgun (WGS) entry which is preliminary data.</text>
</comment>
<gene>
    <name evidence="3" type="ORF">ACFOEX_09370</name>
</gene>
<feature type="chain" id="PRO_5046320005" evidence="1">
    <location>
        <begin position="29"/>
        <end position="275"/>
    </location>
</feature>
<dbReference type="PANTHER" id="PTHR30163">
    <property type="entry name" value="MEMBRANE-BOUND LYTIC MUREIN TRANSGLYCOSYLASE B"/>
    <property type="match status" value="1"/>
</dbReference>